<feature type="compositionally biased region" description="Basic residues" evidence="1">
    <location>
        <begin position="247"/>
        <end position="256"/>
    </location>
</feature>
<evidence type="ECO:0000313" key="4">
    <source>
        <dbReference type="Proteomes" id="UP000020077"/>
    </source>
</evidence>
<dbReference type="InterPro" id="IPR029030">
    <property type="entry name" value="Caspase-like_dom_sf"/>
</dbReference>
<accession>A0A080LXT6</accession>
<dbReference type="GO" id="GO:0006508">
    <property type="term" value="P:proteolysis"/>
    <property type="evidence" value="ECO:0007669"/>
    <property type="project" value="InterPro"/>
</dbReference>
<dbReference type="InterPro" id="IPR052039">
    <property type="entry name" value="Caspase-related_regulators"/>
</dbReference>
<feature type="domain" description="Caspase family p20" evidence="2">
    <location>
        <begin position="74"/>
        <end position="153"/>
    </location>
</feature>
<dbReference type="GO" id="GO:0004197">
    <property type="term" value="F:cysteine-type endopeptidase activity"/>
    <property type="evidence" value="ECO:0007669"/>
    <property type="project" value="InterPro"/>
</dbReference>
<feature type="compositionally biased region" description="Basic and acidic residues" evidence="1">
    <location>
        <begin position="285"/>
        <end position="296"/>
    </location>
</feature>
<protein>
    <recommendedName>
        <fullName evidence="2">Caspase family p20 domain-containing protein</fullName>
    </recommendedName>
</protein>
<dbReference type="InterPro" id="IPR001309">
    <property type="entry name" value="Pept_C14_p20"/>
</dbReference>
<dbReference type="SUPFAM" id="SSF52129">
    <property type="entry name" value="Caspase-like"/>
    <property type="match status" value="1"/>
</dbReference>
<dbReference type="Gene3D" id="3.40.50.1460">
    <property type="match status" value="1"/>
</dbReference>
<dbReference type="PANTHER" id="PTHR22576">
    <property type="entry name" value="MUCOSA ASSOCIATED LYMPHOID TISSUE LYMPHOMA TRANSLOCATION PROTEIN 1/PARACASPASE"/>
    <property type="match status" value="1"/>
</dbReference>
<sequence>MPYTLLPSLLVRWAIVAVLSLSVCMPVVHAESGEPGLFEALGKLPKSATPPTEPAPLAESSPAPARTVAVPVQERRVALVMGNNAYQHINRLDNAVGDARAMAREFRSLGFEVIEKLDVDQRSMKAAVREFVQRIANGGVGAFFFAGHGVQEGGNNYLLPVDIGALTDPAALPDEAVELYADIMARIGQSGAKFSLLVIDACRDNPFPRRAGRGVGGMRGLTVPGTPDGMVVVYSAGARPSGQGRPRSQRPVHPRIHPRDPRARARSRRSGEERQTTGQGAGGKGETRADAGDLHPGRPFLLDA</sequence>
<feature type="compositionally biased region" description="Low complexity" evidence="1">
    <location>
        <begin position="47"/>
        <end position="64"/>
    </location>
</feature>
<feature type="region of interest" description="Disordered" evidence="1">
    <location>
        <begin position="41"/>
        <end position="64"/>
    </location>
</feature>
<feature type="compositionally biased region" description="Basic and acidic residues" evidence="1">
    <location>
        <begin position="257"/>
        <end position="275"/>
    </location>
</feature>
<dbReference type="Pfam" id="PF00656">
    <property type="entry name" value="Peptidase_C14"/>
    <property type="match status" value="1"/>
</dbReference>
<evidence type="ECO:0000259" key="2">
    <source>
        <dbReference type="PROSITE" id="PS50208"/>
    </source>
</evidence>
<dbReference type="InterPro" id="IPR011600">
    <property type="entry name" value="Pept_C14_caspase"/>
</dbReference>
<gene>
    <name evidence="3" type="ORF">AW09_001017</name>
</gene>
<reference evidence="3 4" key="1">
    <citation type="submission" date="2014-02" db="EMBL/GenBank/DDBJ databases">
        <title>Expanding our view of genomic diversity in Candidatus Accumulibacter clades.</title>
        <authorList>
            <person name="Skennerton C.T."/>
            <person name="Barr J.J."/>
            <person name="Slater F.R."/>
            <person name="Bond P.L."/>
            <person name="Tyson G.W."/>
        </authorList>
    </citation>
    <scope>NUCLEOTIDE SEQUENCE [LARGE SCALE GENOMIC DNA]</scope>
    <source>
        <strain evidence="4">BA-91</strain>
    </source>
</reference>
<dbReference type="PROSITE" id="PS50208">
    <property type="entry name" value="CASPASE_P20"/>
    <property type="match status" value="1"/>
</dbReference>
<proteinExistence type="predicted"/>
<name>A0A080LXT6_9PROT</name>
<feature type="region of interest" description="Disordered" evidence="1">
    <location>
        <begin position="232"/>
        <end position="304"/>
    </location>
</feature>
<evidence type="ECO:0000256" key="1">
    <source>
        <dbReference type="SAM" id="MobiDB-lite"/>
    </source>
</evidence>
<organism evidence="3 4">
    <name type="scientific">Candidatus Accumulibacter phosphatis</name>
    <dbReference type="NCBI Taxonomy" id="327160"/>
    <lineage>
        <taxon>Bacteria</taxon>
        <taxon>Pseudomonadati</taxon>
        <taxon>Pseudomonadota</taxon>
        <taxon>Betaproteobacteria</taxon>
        <taxon>Candidatus Accumulibacter</taxon>
    </lineage>
</organism>
<comment type="caution">
    <text evidence="3">The sequence shown here is derived from an EMBL/GenBank/DDBJ whole genome shotgun (WGS) entry which is preliminary data.</text>
</comment>
<dbReference type="AlphaFoldDB" id="A0A080LXT6"/>
<dbReference type="Proteomes" id="UP000020077">
    <property type="component" value="Unassembled WGS sequence"/>
</dbReference>
<dbReference type="EMBL" id="JDVG02000176">
    <property type="protein sequence ID" value="KFB73722.1"/>
    <property type="molecule type" value="Genomic_DNA"/>
</dbReference>
<evidence type="ECO:0000313" key="3">
    <source>
        <dbReference type="EMBL" id="KFB73722.1"/>
    </source>
</evidence>
<dbReference type="PANTHER" id="PTHR22576:SF37">
    <property type="entry name" value="MUCOSA-ASSOCIATED LYMPHOID TISSUE LYMPHOMA TRANSLOCATION PROTEIN 1"/>
    <property type="match status" value="1"/>
</dbReference>